<gene>
    <name evidence="2" type="ORF">SAMN04488006_0245</name>
</gene>
<feature type="signal peptide" evidence="1">
    <location>
        <begin position="1"/>
        <end position="19"/>
    </location>
</feature>
<name>A0A1I6NNW8_9FLAO</name>
<dbReference type="InterPro" id="IPR021314">
    <property type="entry name" value="DUF2911"/>
</dbReference>
<evidence type="ECO:0000256" key="1">
    <source>
        <dbReference type="SAM" id="SignalP"/>
    </source>
</evidence>
<reference evidence="3" key="1">
    <citation type="submission" date="2016-10" db="EMBL/GenBank/DDBJ databases">
        <authorList>
            <person name="Varghese N."/>
            <person name="Submissions S."/>
        </authorList>
    </citation>
    <scope>NUCLEOTIDE SEQUENCE [LARGE SCALE GENOMIC DNA]</scope>
    <source>
        <strain evidence="3">DSM 24450</strain>
    </source>
</reference>
<dbReference type="AlphaFoldDB" id="A0A1I6NNW8"/>
<dbReference type="Proteomes" id="UP000199312">
    <property type="component" value="Unassembled WGS sequence"/>
</dbReference>
<evidence type="ECO:0008006" key="4">
    <source>
        <dbReference type="Google" id="ProtNLM"/>
    </source>
</evidence>
<proteinExistence type="predicted"/>
<organism evidence="2 3">
    <name type="scientific">Lutibacter maritimus</name>
    <dbReference type="NCBI Taxonomy" id="593133"/>
    <lineage>
        <taxon>Bacteria</taxon>
        <taxon>Pseudomonadati</taxon>
        <taxon>Bacteroidota</taxon>
        <taxon>Flavobacteriia</taxon>
        <taxon>Flavobacteriales</taxon>
        <taxon>Flavobacteriaceae</taxon>
        <taxon>Lutibacter</taxon>
    </lineage>
</organism>
<dbReference type="EMBL" id="FOZP01000001">
    <property type="protein sequence ID" value="SFS29702.1"/>
    <property type="molecule type" value="Genomic_DNA"/>
</dbReference>
<evidence type="ECO:0000313" key="2">
    <source>
        <dbReference type="EMBL" id="SFS29702.1"/>
    </source>
</evidence>
<dbReference type="STRING" id="593133.SAMN04488006_0245"/>
<protein>
    <recommendedName>
        <fullName evidence="4">DUF2911 domain-containing protein</fullName>
    </recommendedName>
</protein>
<keyword evidence="3" id="KW-1185">Reference proteome</keyword>
<sequence>MKNFKLTIILLMLTTIVFAQKSPRKQVNGTIGHVSVDIDFGAPSVRERVIWGELVPYNQVWRAGANENTTISFDEEVTIKNKAIYAGKYGFFIIPKEDSDWTIILSSENDAWGSNSYNENEDVLRMNVTPQIVEENQEELNYSINNEGIEIAWEKVRLFIPIK</sequence>
<dbReference type="RefSeq" id="WP_177219113.1">
    <property type="nucleotide sequence ID" value="NZ_FOZP01000001.1"/>
</dbReference>
<keyword evidence="1" id="KW-0732">Signal</keyword>
<dbReference type="Pfam" id="PF11138">
    <property type="entry name" value="DUF2911"/>
    <property type="match status" value="1"/>
</dbReference>
<feature type="chain" id="PRO_5011436600" description="DUF2911 domain-containing protein" evidence="1">
    <location>
        <begin position="20"/>
        <end position="163"/>
    </location>
</feature>
<accession>A0A1I6NNW8</accession>
<evidence type="ECO:0000313" key="3">
    <source>
        <dbReference type="Proteomes" id="UP000199312"/>
    </source>
</evidence>